<dbReference type="AlphaFoldDB" id="A0A6M6JR81"/>
<proteinExistence type="predicted"/>
<protein>
    <submittedName>
        <fullName evidence="1">MSMEG_0570 family nitrogen starvation response protein</fullName>
    </submittedName>
</protein>
<organism evidence="1 2">
    <name type="scientific">Pseudonocardia broussonetiae</name>
    <dbReference type="NCBI Taxonomy" id="2736640"/>
    <lineage>
        <taxon>Bacteria</taxon>
        <taxon>Bacillati</taxon>
        <taxon>Actinomycetota</taxon>
        <taxon>Actinomycetes</taxon>
        <taxon>Pseudonocardiales</taxon>
        <taxon>Pseudonocardiaceae</taxon>
        <taxon>Pseudonocardia</taxon>
    </lineage>
</organism>
<accession>A0A6M6JR81</accession>
<dbReference type="Proteomes" id="UP000505377">
    <property type="component" value="Chromosome"/>
</dbReference>
<gene>
    <name evidence="1" type="ORF">HOP40_28150</name>
</gene>
<evidence type="ECO:0000313" key="2">
    <source>
        <dbReference type="Proteomes" id="UP000505377"/>
    </source>
</evidence>
<dbReference type="EMBL" id="CP053564">
    <property type="protein sequence ID" value="QJY49152.1"/>
    <property type="molecule type" value="Genomic_DNA"/>
</dbReference>
<name>A0A6M6JR81_9PSEU</name>
<dbReference type="KEGG" id="pbro:HOP40_28150"/>
<keyword evidence="2" id="KW-1185">Reference proteome</keyword>
<dbReference type="NCBIfam" id="TIGR04042">
    <property type="entry name" value="MSMEG_0570_fam"/>
    <property type="match status" value="1"/>
</dbReference>
<dbReference type="InterPro" id="IPR023846">
    <property type="entry name" value="CHP04042_MSMEG0570"/>
</dbReference>
<sequence length="92" mass="10182">MPEMLFEVRWPDGSHQTYYSPSLIVREYLEAGHDYPVADFVDRVREAMGIADARVRAKYGMGCSMAPVAVAQIEAAAGGFDGGTVHVERFRT</sequence>
<evidence type="ECO:0000313" key="1">
    <source>
        <dbReference type="EMBL" id="QJY49152.1"/>
    </source>
</evidence>
<reference evidence="1 2" key="1">
    <citation type="submission" date="2020-05" db="EMBL/GenBank/DDBJ databases">
        <authorList>
            <person name="Mo P."/>
        </authorList>
    </citation>
    <scope>NUCLEOTIDE SEQUENCE [LARGE SCALE GENOMIC DNA]</scope>
    <source>
        <strain evidence="1 2">Gen01</strain>
    </source>
</reference>